<gene>
    <name evidence="2" type="ORF">L484_025821</name>
</gene>
<dbReference type="EMBL" id="KE344513">
    <property type="protein sequence ID" value="EXB65555.1"/>
    <property type="molecule type" value="Genomic_DNA"/>
</dbReference>
<organism evidence="2 3">
    <name type="scientific">Morus notabilis</name>
    <dbReference type="NCBI Taxonomy" id="981085"/>
    <lineage>
        <taxon>Eukaryota</taxon>
        <taxon>Viridiplantae</taxon>
        <taxon>Streptophyta</taxon>
        <taxon>Embryophyta</taxon>
        <taxon>Tracheophyta</taxon>
        <taxon>Spermatophyta</taxon>
        <taxon>Magnoliopsida</taxon>
        <taxon>eudicotyledons</taxon>
        <taxon>Gunneridae</taxon>
        <taxon>Pentapetalae</taxon>
        <taxon>rosids</taxon>
        <taxon>fabids</taxon>
        <taxon>Rosales</taxon>
        <taxon>Moraceae</taxon>
        <taxon>Moreae</taxon>
        <taxon>Morus</taxon>
    </lineage>
</organism>
<keyword evidence="3" id="KW-1185">Reference proteome</keyword>
<keyword evidence="1" id="KW-0812">Transmembrane</keyword>
<dbReference type="Proteomes" id="UP000030645">
    <property type="component" value="Unassembled WGS sequence"/>
</dbReference>
<reference evidence="3" key="1">
    <citation type="submission" date="2013-01" db="EMBL/GenBank/DDBJ databases">
        <title>Draft Genome Sequence of a Mulberry Tree, Morus notabilis C.K. Schneid.</title>
        <authorList>
            <person name="He N."/>
            <person name="Zhao S."/>
        </authorList>
    </citation>
    <scope>NUCLEOTIDE SEQUENCE</scope>
</reference>
<name>W9RD01_9ROSA</name>
<evidence type="ECO:0000313" key="3">
    <source>
        <dbReference type="Proteomes" id="UP000030645"/>
    </source>
</evidence>
<proteinExistence type="predicted"/>
<feature type="transmembrane region" description="Helical" evidence="1">
    <location>
        <begin position="124"/>
        <end position="145"/>
    </location>
</feature>
<sequence>MSISNVRSVVESTSLVTQRTPTITNLYTFNRAMRLFLLRSTSSDTLPVYIRSDYQSNTPMRPGKTMLTLTLQTVLTLALSTSSGNSSSYSLSIQLVTVIMVIAFAVFSLAILLRDAYPRAASTLDKAASVFAVMGFFLMTNTNLLSSHFKWIGWLAFALCMLASIISLVK</sequence>
<accession>W9RD01</accession>
<feature type="transmembrane region" description="Helical" evidence="1">
    <location>
        <begin position="89"/>
        <end position="112"/>
    </location>
</feature>
<keyword evidence="1" id="KW-1133">Transmembrane helix</keyword>
<feature type="transmembrane region" description="Helical" evidence="1">
    <location>
        <begin position="151"/>
        <end position="169"/>
    </location>
</feature>
<evidence type="ECO:0000313" key="2">
    <source>
        <dbReference type="EMBL" id="EXB65555.1"/>
    </source>
</evidence>
<dbReference type="AlphaFoldDB" id="W9RD01"/>
<keyword evidence="1" id="KW-0472">Membrane</keyword>
<protein>
    <submittedName>
        <fullName evidence="2">Uncharacterized protein</fullName>
    </submittedName>
</protein>
<evidence type="ECO:0000256" key="1">
    <source>
        <dbReference type="SAM" id="Phobius"/>
    </source>
</evidence>